<feature type="non-terminal residue" evidence="2">
    <location>
        <position position="1"/>
    </location>
</feature>
<dbReference type="KEGG" id="dpe:6602759"/>
<evidence type="ECO:0000256" key="1">
    <source>
        <dbReference type="SAM" id="MobiDB-lite"/>
    </source>
</evidence>
<feature type="compositionally biased region" description="Acidic residues" evidence="1">
    <location>
        <begin position="142"/>
        <end position="167"/>
    </location>
</feature>
<feature type="region of interest" description="Disordered" evidence="1">
    <location>
        <begin position="122"/>
        <end position="185"/>
    </location>
</feature>
<dbReference type="HOGENOM" id="CLU_1464785_0_0_1"/>
<gene>
    <name evidence="2" type="primary">Dper\GL21397</name>
    <name evidence="2" type="ORF">Dper_GL21397</name>
</gene>
<evidence type="ECO:0000313" key="2">
    <source>
        <dbReference type="EMBL" id="EDW37503.1"/>
    </source>
</evidence>
<feature type="compositionally biased region" description="Low complexity" evidence="1">
    <location>
        <begin position="1"/>
        <end position="13"/>
    </location>
</feature>
<proteinExistence type="predicted"/>
<dbReference type="OrthoDB" id="7869404at2759"/>
<protein>
    <submittedName>
        <fullName evidence="2">GL21397</fullName>
    </submittedName>
</protein>
<feature type="compositionally biased region" description="Low complexity" evidence="1">
    <location>
        <begin position="20"/>
        <end position="38"/>
    </location>
</feature>
<dbReference type="AlphaFoldDB" id="B4HAA9"/>
<feature type="region of interest" description="Disordered" evidence="1">
    <location>
        <begin position="1"/>
        <end position="40"/>
    </location>
</feature>
<organism evidence="3">
    <name type="scientific">Drosophila persimilis</name>
    <name type="common">Fruit fly</name>
    <dbReference type="NCBI Taxonomy" id="7234"/>
    <lineage>
        <taxon>Eukaryota</taxon>
        <taxon>Metazoa</taxon>
        <taxon>Ecdysozoa</taxon>
        <taxon>Arthropoda</taxon>
        <taxon>Hexapoda</taxon>
        <taxon>Insecta</taxon>
        <taxon>Pterygota</taxon>
        <taxon>Neoptera</taxon>
        <taxon>Endopterygota</taxon>
        <taxon>Diptera</taxon>
        <taxon>Brachycera</taxon>
        <taxon>Muscomorpha</taxon>
        <taxon>Ephydroidea</taxon>
        <taxon>Drosophilidae</taxon>
        <taxon>Drosophila</taxon>
        <taxon>Sophophora</taxon>
    </lineage>
</organism>
<name>B4HAA9_DROPE</name>
<reference evidence="2 3" key="1">
    <citation type="journal article" date="2007" name="Nature">
        <title>Evolution of genes and genomes on the Drosophila phylogeny.</title>
        <authorList>
            <consortium name="Drosophila 12 Genomes Consortium"/>
            <person name="Clark A.G."/>
            <person name="Eisen M.B."/>
            <person name="Smith D.R."/>
            <person name="Bergman C.M."/>
            <person name="Oliver B."/>
            <person name="Markow T.A."/>
            <person name="Kaufman T.C."/>
            <person name="Kellis M."/>
            <person name="Gelbart W."/>
            <person name="Iyer V.N."/>
            <person name="Pollard D.A."/>
            <person name="Sackton T.B."/>
            <person name="Larracuente A.M."/>
            <person name="Singh N.D."/>
            <person name="Abad J.P."/>
            <person name="Abt D.N."/>
            <person name="Adryan B."/>
            <person name="Aguade M."/>
            <person name="Akashi H."/>
            <person name="Anderson W.W."/>
            <person name="Aquadro C.F."/>
            <person name="Ardell D.H."/>
            <person name="Arguello R."/>
            <person name="Artieri C.G."/>
            <person name="Barbash D.A."/>
            <person name="Barker D."/>
            <person name="Barsanti P."/>
            <person name="Batterham P."/>
            <person name="Batzoglou S."/>
            <person name="Begun D."/>
            <person name="Bhutkar A."/>
            <person name="Blanco E."/>
            <person name="Bosak S.A."/>
            <person name="Bradley R.K."/>
            <person name="Brand A.D."/>
            <person name="Brent M.R."/>
            <person name="Brooks A.N."/>
            <person name="Brown R.H."/>
            <person name="Butlin R.K."/>
            <person name="Caggese C."/>
            <person name="Calvi B.R."/>
            <person name="Bernardo de Carvalho A."/>
            <person name="Caspi A."/>
            <person name="Castrezana S."/>
            <person name="Celniker S.E."/>
            <person name="Chang J.L."/>
            <person name="Chapple C."/>
            <person name="Chatterji S."/>
            <person name="Chinwalla A."/>
            <person name="Civetta A."/>
            <person name="Clifton S.W."/>
            <person name="Comeron J.M."/>
            <person name="Costello J.C."/>
            <person name="Coyne J.A."/>
            <person name="Daub J."/>
            <person name="David R.G."/>
            <person name="Delcher A.L."/>
            <person name="Delehaunty K."/>
            <person name="Do C.B."/>
            <person name="Ebling H."/>
            <person name="Edwards K."/>
            <person name="Eickbush T."/>
            <person name="Evans J.D."/>
            <person name="Filipski A."/>
            <person name="Findeiss S."/>
            <person name="Freyhult E."/>
            <person name="Fulton L."/>
            <person name="Fulton R."/>
            <person name="Garcia A.C."/>
            <person name="Gardiner A."/>
            <person name="Garfield D.A."/>
            <person name="Garvin B.E."/>
            <person name="Gibson G."/>
            <person name="Gilbert D."/>
            <person name="Gnerre S."/>
            <person name="Godfrey J."/>
            <person name="Good R."/>
            <person name="Gotea V."/>
            <person name="Gravely B."/>
            <person name="Greenberg A.J."/>
            <person name="Griffiths-Jones S."/>
            <person name="Gross S."/>
            <person name="Guigo R."/>
            <person name="Gustafson E.A."/>
            <person name="Haerty W."/>
            <person name="Hahn M.W."/>
            <person name="Halligan D.L."/>
            <person name="Halpern A.L."/>
            <person name="Halter G.M."/>
            <person name="Han M.V."/>
            <person name="Heger A."/>
            <person name="Hillier L."/>
            <person name="Hinrichs A.S."/>
            <person name="Holmes I."/>
            <person name="Hoskins R.A."/>
            <person name="Hubisz M.J."/>
            <person name="Hultmark D."/>
            <person name="Huntley M.A."/>
            <person name="Jaffe D.B."/>
            <person name="Jagadeeshan S."/>
            <person name="Jeck W.R."/>
            <person name="Johnson J."/>
            <person name="Jones C.D."/>
            <person name="Jordan W.C."/>
            <person name="Karpen G.H."/>
            <person name="Kataoka E."/>
            <person name="Keightley P.D."/>
            <person name="Kheradpour P."/>
            <person name="Kirkness E.F."/>
            <person name="Koerich L.B."/>
            <person name="Kristiansen K."/>
            <person name="Kudrna D."/>
            <person name="Kulathinal R.J."/>
            <person name="Kumar S."/>
            <person name="Kwok R."/>
            <person name="Lander E."/>
            <person name="Langley C.H."/>
            <person name="Lapoint R."/>
            <person name="Lazzaro B.P."/>
            <person name="Lee S.J."/>
            <person name="Levesque L."/>
            <person name="Li R."/>
            <person name="Lin C.F."/>
            <person name="Lin M.F."/>
            <person name="Lindblad-Toh K."/>
            <person name="Llopart A."/>
            <person name="Long M."/>
            <person name="Low L."/>
            <person name="Lozovsky E."/>
            <person name="Lu J."/>
            <person name="Luo M."/>
            <person name="Machado C.A."/>
            <person name="Makalowski W."/>
            <person name="Marzo M."/>
            <person name="Matsuda M."/>
            <person name="Matzkin L."/>
            <person name="McAllister B."/>
            <person name="McBride C.S."/>
            <person name="McKernan B."/>
            <person name="McKernan K."/>
            <person name="Mendez-Lago M."/>
            <person name="Minx P."/>
            <person name="Mollenhauer M.U."/>
            <person name="Montooth K."/>
            <person name="Mount S.M."/>
            <person name="Mu X."/>
            <person name="Myers E."/>
            <person name="Negre B."/>
            <person name="Newfeld S."/>
            <person name="Nielsen R."/>
            <person name="Noor M.A."/>
            <person name="O'Grady P."/>
            <person name="Pachter L."/>
            <person name="Papaceit M."/>
            <person name="Parisi M.J."/>
            <person name="Parisi M."/>
            <person name="Parts L."/>
            <person name="Pedersen J.S."/>
            <person name="Pesole G."/>
            <person name="Phillippy A.M."/>
            <person name="Ponting C.P."/>
            <person name="Pop M."/>
            <person name="Porcelli D."/>
            <person name="Powell J.R."/>
            <person name="Prohaska S."/>
            <person name="Pruitt K."/>
            <person name="Puig M."/>
            <person name="Quesneville H."/>
            <person name="Ram K.R."/>
            <person name="Rand D."/>
            <person name="Rasmussen M.D."/>
            <person name="Reed L.K."/>
            <person name="Reenan R."/>
            <person name="Reily A."/>
            <person name="Remington K.A."/>
            <person name="Rieger T.T."/>
            <person name="Ritchie M.G."/>
            <person name="Robin C."/>
            <person name="Rogers Y.H."/>
            <person name="Rohde C."/>
            <person name="Rozas J."/>
            <person name="Rubenfield M.J."/>
            <person name="Ruiz A."/>
            <person name="Russo S."/>
            <person name="Salzberg S.L."/>
            <person name="Sanchez-Gracia A."/>
            <person name="Saranga D.J."/>
            <person name="Sato H."/>
            <person name="Schaeffer S.W."/>
            <person name="Schatz M.C."/>
            <person name="Schlenke T."/>
            <person name="Schwartz R."/>
            <person name="Segarra C."/>
            <person name="Singh R.S."/>
            <person name="Sirot L."/>
            <person name="Sirota M."/>
            <person name="Sisneros N.B."/>
            <person name="Smith C.D."/>
            <person name="Smith T.F."/>
            <person name="Spieth J."/>
            <person name="Stage D.E."/>
            <person name="Stark A."/>
            <person name="Stephan W."/>
            <person name="Strausberg R.L."/>
            <person name="Strempel S."/>
            <person name="Sturgill D."/>
            <person name="Sutton G."/>
            <person name="Sutton G.G."/>
            <person name="Tao W."/>
            <person name="Teichmann S."/>
            <person name="Tobari Y.N."/>
            <person name="Tomimura Y."/>
            <person name="Tsolas J.M."/>
            <person name="Valente V.L."/>
            <person name="Venter E."/>
            <person name="Venter J.C."/>
            <person name="Vicario S."/>
            <person name="Vieira F.G."/>
            <person name="Vilella A.J."/>
            <person name="Villasante A."/>
            <person name="Walenz B."/>
            <person name="Wang J."/>
            <person name="Wasserman M."/>
            <person name="Watts T."/>
            <person name="Wilson D."/>
            <person name="Wilson R.K."/>
            <person name="Wing R.A."/>
            <person name="Wolfner M.F."/>
            <person name="Wong A."/>
            <person name="Wong G.K."/>
            <person name="Wu C.I."/>
            <person name="Wu G."/>
            <person name="Yamamoto D."/>
            <person name="Yang H.P."/>
            <person name="Yang S.P."/>
            <person name="Yorke J.A."/>
            <person name="Yoshida K."/>
            <person name="Zdobnov E."/>
            <person name="Zhang P."/>
            <person name="Zhang Y."/>
            <person name="Zimin A.V."/>
            <person name="Baldwin J."/>
            <person name="Abdouelleil A."/>
            <person name="Abdulkadir J."/>
            <person name="Abebe A."/>
            <person name="Abera B."/>
            <person name="Abreu J."/>
            <person name="Acer S.C."/>
            <person name="Aftuck L."/>
            <person name="Alexander A."/>
            <person name="An P."/>
            <person name="Anderson E."/>
            <person name="Anderson S."/>
            <person name="Arachi H."/>
            <person name="Azer M."/>
            <person name="Bachantsang P."/>
            <person name="Barry A."/>
            <person name="Bayul T."/>
            <person name="Berlin A."/>
            <person name="Bessette D."/>
            <person name="Bloom T."/>
            <person name="Blye J."/>
            <person name="Boguslavskiy L."/>
            <person name="Bonnet C."/>
            <person name="Boukhgalter B."/>
            <person name="Bourzgui I."/>
            <person name="Brown A."/>
            <person name="Cahill P."/>
            <person name="Channer S."/>
            <person name="Cheshatsang Y."/>
            <person name="Chuda L."/>
            <person name="Citroen M."/>
            <person name="Collymore A."/>
            <person name="Cooke P."/>
            <person name="Costello M."/>
            <person name="D'Aco K."/>
            <person name="Daza R."/>
            <person name="De Haan G."/>
            <person name="DeGray S."/>
            <person name="DeMaso C."/>
            <person name="Dhargay N."/>
            <person name="Dooley K."/>
            <person name="Dooley E."/>
            <person name="Doricent M."/>
            <person name="Dorje P."/>
            <person name="Dorjee K."/>
            <person name="Dupes A."/>
            <person name="Elong R."/>
            <person name="Falk J."/>
            <person name="Farina A."/>
            <person name="Faro S."/>
            <person name="Ferguson D."/>
            <person name="Fisher S."/>
            <person name="Foley C.D."/>
            <person name="Franke A."/>
            <person name="Friedrich D."/>
            <person name="Gadbois L."/>
            <person name="Gearin G."/>
            <person name="Gearin C.R."/>
            <person name="Giannoukos G."/>
            <person name="Goode T."/>
            <person name="Graham J."/>
            <person name="Grandbois E."/>
            <person name="Grewal S."/>
            <person name="Gyaltsen K."/>
            <person name="Hafez N."/>
            <person name="Hagos B."/>
            <person name="Hall J."/>
            <person name="Henson C."/>
            <person name="Hollinger A."/>
            <person name="Honan T."/>
            <person name="Huard M.D."/>
            <person name="Hughes L."/>
            <person name="Hurhula B."/>
            <person name="Husby M.E."/>
            <person name="Kamat A."/>
            <person name="Kanga B."/>
            <person name="Kashin S."/>
            <person name="Khazanovich D."/>
            <person name="Kisner P."/>
            <person name="Lance K."/>
            <person name="Lara M."/>
            <person name="Lee W."/>
            <person name="Lennon N."/>
            <person name="Letendre F."/>
            <person name="LeVine R."/>
            <person name="Lipovsky A."/>
            <person name="Liu X."/>
            <person name="Liu J."/>
            <person name="Liu S."/>
            <person name="Lokyitsang T."/>
            <person name="Lokyitsang Y."/>
            <person name="Lubonja R."/>
            <person name="Lui A."/>
            <person name="MacDonald P."/>
            <person name="Magnisalis V."/>
            <person name="Maru K."/>
            <person name="Matthews C."/>
            <person name="McCusker W."/>
            <person name="McDonough S."/>
            <person name="Mehta T."/>
            <person name="Meldrim J."/>
            <person name="Meneus L."/>
            <person name="Mihai O."/>
            <person name="Mihalev A."/>
            <person name="Mihova T."/>
            <person name="Mittelman R."/>
            <person name="Mlenga V."/>
            <person name="Montmayeur A."/>
            <person name="Mulrain L."/>
            <person name="Navidi A."/>
            <person name="Naylor J."/>
            <person name="Negash T."/>
            <person name="Nguyen T."/>
            <person name="Nguyen N."/>
            <person name="Nicol R."/>
            <person name="Norbu C."/>
            <person name="Norbu N."/>
            <person name="Novod N."/>
            <person name="O'Neill B."/>
            <person name="Osman S."/>
            <person name="Markiewicz E."/>
            <person name="Oyono O.L."/>
            <person name="Patti C."/>
            <person name="Phunkhang P."/>
            <person name="Pierre F."/>
            <person name="Priest M."/>
            <person name="Raghuraman S."/>
            <person name="Rege F."/>
            <person name="Reyes R."/>
            <person name="Rise C."/>
            <person name="Rogov P."/>
            <person name="Ross K."/>
            <person name="Ryan E."/>
            <person name="Settipalli S."/>
            <person name="Shea T."/>
            <person name="Sherpa N."/>
            <person name="Shi L."/>
            <person name="Shih D."/>
            <person name="Sparrow T."/>
            <person name="Spaulding J."/>
            <person name="Stalker J."/>
            <person name="Stange-Thomann N."/>
            <person name="Stavropoulos S."/>
            <person name="Stone C."/>
            <person name="Strader C."/>
            <person name="Tesfaye S."/>
            <person name="Thomson T."/>
            <person name="Thoulutsang Y."/>
            <person name="Thoulutsang D."/>
            <person name="Topham K."/>
            <person name="Topping I."/>
            <person name="Tsamla T."/>
            <person name="Vassiliev H."/>
            <person name="Vo A."/>
            <person name="Wangchuk T."/>
            <person name="Wangdi T."/>
            <person name="Weiand M."/>
            <person name="Wilkinson J."/>
            <person name="Wilson A."/>
            <person name="Yadav S."/>
            <person name="Young G."/>
            <person name="Yu Q."/>
            <person name="Zembek L."/>
            <person name="Zhong D."/>
            <person name="Zimmer A."/>
            <person name="Zwirko Z."/>
            <person name="Jaffe D.B."/>
            <person name="Alvarez P."/>
            <person name="Brockman W."/>
            <person name="Butler J."/>
            <person name="Chin C."/>
            <person name="Gnerre S."/>
            <person name="Grabherr M."/>
            <person name="Kleber M."/>
            <person name="Mauceli E."/>
            <person name="MacCallum I."/>
        </authorList>
    </citation>
    <scope>NUCLEOTIDE SEQUENCE [LARGE SCALE GENOMIC DNA]</scope>
    <source>
        <strain evidence="3">MSH-3 / Tucson 14011-0111.49</strain>
    </source>
</reference>
<sequence>TPVPTTTTSSTTTAPPPDNSISGGASFSSGGASGSSSSLLRYGEYPTYTRRVNNLYNARPQYPYPDYFNYQPQGGLAEPGVAVGPGAGGTRIQFVPCMCPVSVPSLSNSLTSAAPVAVGSASTSNPAARHIDSHEMQADAVVDVDVDAEVEGDPEGNDDDDDVEEDEGVTKALPDPQETTSNSPV</sequence>
<dbReference type="EMBL" id="CH479239">
    <property type="protein sequence ID" value="EDW37503.1"/>
    <property type="molecule type" value="Genomic_DNA"/>
</dbReference>
<keyword evidence="3" id="KW-1185">Reference proteome</keyword>
<accession>B4HAA9</accession>
<dbReference type="Proteomes" id="UP000008744">
    <property type="component" value="Unassembled WGS sequence"/>
</dbReference>
<evidence type="ECO:0000313" key="3">
    <source>
        <dbReference type="Proteomes" id="UP000008744"/>
    </source>
</evidence>
<dbReference type="eggNOG" id="ENOG502TCCR">
    <property type="taxonomic scope" value="Eukaryota"/>
</dbReference>